<organism evidence="1 2">
    <name type="scientific">Pedobacter alluvionis</name>
    <dbReference type="NCBI Taxonomy" id="475253"/>
    <lineage>
        <taxon>Bacteria</taxon>
        <taxon>Pseudomonadati</taxon>
        <taxon>Bacteroidota</taxon>
        <taxon>Sphingobacteriia</taxon>
        <taxon>Sphingobacteriales</taxon>
        <taxon>Sphingobacteriaceae</taxon>
        <taxon>Pedobacter</taxon>
    </lineage>
</organism>
<proteinExistence type="predicted"/>
<gene>
    <name evidence="1" type="ORF">BCL90_2666</name>
</gene>
<dbReference type="EMBL" id="RCCK01000011">
    <property type="protein sequence ID" value="RLJ77570.1"/>
    <property type="molecule type" value="Genomic_DNA"/>
</dbReference>
<evidence type="ECO:0000313" key="2">
    <source>
        <dbReference type="Proteomes" id="UP000273898"/>
    </source>
</evidence>
<dbReference type="Proteomes" id="UP000273898">
    <property type="component" value="Unassembled WGS sequence"/>
</dbReference>
<dbReference type="AlphaFoldDB" id="A0A497Y5X8"/>
<comment type="caution">
    <text evidence="1">The sequence shown here is derived from an EMBL/GenBank/DDBJ whole genome shotgun (WGS) entry which is preliminary data.</text>
</comment>
<evidence type="ECO:0000313" key="1">
    <source>
        <dbReference type="EMBL" id="RLJ77570.1"/>
    </source>
</evidence>
<sequence length="164" mass="18024">MINYKLKLMTADELLNFFKLKAPQTVDAISTGAGWEIWLQTELILALRGANQGYSGARELPYPSPLSRSRLDIGIGHNQEYYAIEMKVESPTRAKPFLSRILKDVTKIGYYAVQGSQVKLSKYVVGIGYGVAAKAQMKQYSIDNAGKAGYSEQSGLGILLIVVS</sequence>
<protein>
    <submittedName>
        <fullName evidence="1">Uncharacterized protein</fullName>
    </submittedName>
</protein>
<name>A0A497Y5X8_9SPHI</name>
<accession>A0A497Y5X8</accession>
<reference evidence="1 2" key="1">
    <citation type="submission" date="2018-10" db="EMBL/GenBank/DDBJ databases">
        <title>Genomic Encyclopedia of Archaeal and Bacterial Type Strains, Phase II (KMG-II): from individual species to whole genera.</title>
        <authorList>
            <person name="Goeker M."/>
        </authorList>
    </citation>
    <scope>NUCLEOTIDE SEQUENCE [LARGE SCALE GENOMIC DNA]</scope>
    <source>
        <strain evidence="1 2">DSM 19624</strain>
    </source>
</reference>